<dbReference type="AlphaFoldDB" id="X0YKP8"/>
<name>X0YKP8_9ZZZZ</name>
<evidence type="ECO:0000313" key="1">
    <source>
        <dbReference type="EMBL" id="GAG47597.1"/>
    </source>
</evidence>
<reference evidence="1" key="1">
    <citation type="journal article" date="2014" name="Front. Microbiol.">
        <title>High frequency of phylogenetically diverse reductive dehalogenase-homologous genes in deep subseafloor sedimentary metagenomes.</title>
        <authorList>
            <person name="Kawai M."/>
            <person name="Futagami T."/>
            <person name="Toyoda A."/>
            <person name="Takaki Y."/>
            <person name="Nishi S."/>
            <person name="Hori S."/>
            <person name="Arai W."/>
            <person name="Tsubouchi T."/>
            <person name="Morono Y."/>
            <person name="Uchiyama I."/>
            <person name="Ito T."/>
            <person name="Fujiyama A."/>
            <person name="Inagaki F."/>
            <person name="Takami H."/>
        </authorList>
    </citation>
    <scope>NUCLEOTIDE SEQUENCE</scope>
    <source>
        <strain evidence="1">Expedition CK06-06</strain>
    </source>
</reference>
<organism evidence="1">
    <name type="scientific">marine sediment metagenome</name>
    <dbReference type="NCBI Taxonomy" id="412755"/>
    <lineage>
        <taxon>unclassified sequences</taxon>
        <taxon>metagenomes</taxon>
        <taxon>ecological metagenomes</taxon>
    </lineage>
</organism>
<gene>
    <name evidence="1" type="ORF">S01H1_76913</name>
</gene>
<comment type="caution">
    <text evidence="1">The sequence shown here is derived from an EMBL/GenBank/DDBJ whole genome shotgun (WGS) entry which is preliminary data.</text>
</comment>
<protein>
    <recommendedName>
        <fullName evidence="2">Translation elongation factor-like protein</fullName>
    </recommendedName>
</protein>
<sequence>MAEEKRIGVVTHYFGKITVAIIKIEEEVLKIGDTIHFKGHTSDFTQKVESMELEHKTVQEAKVGDSIGIKISEHAREGDVVHKVIE</sequence>
<accession>X0YKP8</accession>
<dbReference type="Gene3D" id="2.40.30.10">
    <property type="entry name" value="Translation factors"/>
    <property type="match status" value="1"/>
</dbReference>
<dbReference type="EMBL" id="BARS01051668">
    <property type="protein sequence ID" value="GAG47597.1"/>
    <property type="molecule type" value="Genomic_DNA"/>
</dbReference>
<proteinExistence type="predicted"/>
<dbReference type="InterPro" id="IPR009000">
    <property type="entry name" value="Transl_B-barrel_sf"/>
</dbReference>
<dbReference type="SUPFAM" id="SSF50447">
    <property type="entry name" value="Translation proteins"/>
    <property type="match status" value="1"/>
</dbReference>
<evidence type="ECO:0008006" key="2">
    <source>
        <dbReference type="Google" id="ProtNLM"/>
    </source>
</evidence>